<evidence type="ECO:0000313" key="4">
    <source>
        <dbReference type="Proteomes" id="UP000473574"/>
    </source>
</evidence>
<evidence type="ECO:0000256" key="1">
    <source>
        <dbReference type="SAM" id="Phobius"/>
    </source>
</evidence>
<dbReference type="PANTHER" id="PTHR22576:SF37">
    <property type="entry name" value="MUCOSA-ASSOCIATED LYMPHOID TISSUE LYMPHOMA TRANSLOCATION PROTEIN 1"/>
    <property type="match status" value="1"/>
</dbReference>
<dbReference type="GO" id="GO:0004197">
    <property type="term" value="F:cysteine-type endopeptidase activity"/>
    <property type="evidence" value="ECO:0007669"/>
    <property type="project" value="InterPro"/>
</dbReference>
<dbReference type="GO" id="GO:0005509">
    <property type="term" value="F:calcium ion binding"/>
    <property type="evidence" value="ECO:0007669"/>
    <property type="project" value="InterPro"/>
</dbReference>
<comment type="caution">
    <text evidence="3">The sequence shown here is derived from an EMBL/GenBank/DDBJ whole genome shotgun (WGS) entry which is preliminary data.</text>
</comment>
<dbReference type="GO" id="GO:0006508">
    <property type="term" value="P:proteolysis"/>
    <property type="evidence" value="ECO:0007669"/>
    <property type="project" value="InterPro"/>
</dbReference>
<dbReference type="Gene3D" id="3.40.50.1460">
    <property type="match status" value="1"/>
</dbReference>
<dbReference type="InterPro" id="IPR029030">
    <property type="entry name" value="Caspase-like_dom_sf"/>
</dbReference>
<dbReference type="Pfam" id="PF00656">
    <property type="entry name" value="Peptidase_C14"/>
    <property type="match status" value="1"/>
</dbReference>
<keyword evidence="1" id="KW-0812">Transmembrane</keyword>
<dbReference type="Proteomes" id="UP000473574">
    <property type="component" value="Unassembled WGS sequence"/>
</dbReference>
<dbReference type="PROSITE" id="PS00018">
    <property type="entry name" value="EF_HAND_1"/>
    <property type="match status" value="1"/>
</dbReference>
<evidence type="ECO:0000313" key="3">
    <source>
        <dbReference type="EMBL" id="NEZ66695.1"/>
    </source>
</evidence>
<feature type="domain" description="EF-hand" evidence="2">
    <location>
        <begin position="197"/>
        <end position="219"/>
    </location>
</feature>
<dbReference type="InterPro" id="IPR002048">
    <property type="entry name" value="EF_hand_dom"/>
</dbReference>
<dbReference type="InterPro" id="IPR052039">
    <property type="entry name" value="Caspase-related_regulators"/>
</dbReference>
<dbReference type="EMBL" id="QZCE01000002">
    <property type="protein sequence ID" value="NEZ66695.1"/>
    <property type="molecule type" value="Genomic_DNA"/>
</dbReference>
<name>A0A6M0SDY6_9CYAN</name>
<keyword evidence="1" id="KW-1133">Transmembrane helix</keyword>
<dbReference type="InterPro" id="IPR018247">
    <property type="entry name" value="EF_Hand_1_Ca_BS"/>
</dbReference>
<dbReference type="InterPro" id="IPR011600">
    <property type="entry name" value="Pept_C14_caspase"/>
</dbReference>
<protein>
    <recommendedName>
        <fullName evidence="2">EF-hand domain-containing protein</fullName>
    </recommendedName>
</protein>
<dbReference type="NCBIfam" id="NF047832">
    <property type="entry name" value="caspase_w_EACC1"/>
    <property type="match status" value="1"/>
</dbReference>
<dbReference type="PROSITE" id="PS50222">
    <property type="entry name" value="EF_HAND_2"/>
    <property type="match status" value="1"/>
</dbReference>
<sequence>MAKVALIVGVSEYHAGLAPLPGAVKDAAAMKQVLEQQGNFDEIQVLENPDPLELQEAVEVIFSGRKKEDLALVFFSGHGIKDDRGRLYFATRLTRKNARGELVKATAVPASFLHDIMDNSRCKRQVIILDCCFSGAFAEGMQAKSDDTVDLQTQLGGEGRAVLTSSSSTQYSFEQDQETLSVYTRFIIEGIQTGAADTDNDGFISIDELHEYASAKVQEAAPAMRPKIYIVEEGFKIHVAQAPINDPKLRYRKEIEQFASRGEISAIGRSTLNVLQKQLGISADEAATIEAEVLHPYQEYQQRLQQYETAFTRAVQKQQPITQITRSELDRFKQVLGLENVDVAPIEAKFAPSPEPTPAPQPEPAPVVQQISPLLSPEEKPQSKSINFLWLMGSIAGVGVIVGAIALFTNVSSNSTINNPDIPTIEIPDNQDRDAQIPDTESPIGNPQLISNSSTLYNHPHNLYQVVIPKSYTVEEIKSDTIDKVVFKSLDGHFTGTINVTTIQSPIPTDEFSEYVLKDVPDFKHVRYRDGSACTPPPEGFVCKAWYGNDNRGKPVKGERIARQLGNKVHIMDLHSVDETLLKYSSVARQMVRTFTPFEHKASVNRAIHLAPITPGN</sequence>
<dbReference type="AlphaFoldDB" id="A0A6M0SDY6"/>
<dbReference type="RefSeq" id="WP_163669084.1">
    <property type="nucleotide sequence ID" value="NZ_QZCE01000002.1"/>
</dbReference>
<evidence type="ECO:0000259" key="2">
    <source>
        <dbReference type="PROSITE" id="PS50222"/>
    </source>
</evidence>
<accession>A0A6M0SDY6</accession>
<proteinExistence type="predicted"/>
<gene>
    <name evidence="3" type="ORF">D0962_28720</name>
</gene>
<organism evidence="3 4">
    <name type="scientific">Adonisia turfae CCMR0082</name>
    <dbReference type="NCBI Taxonomy" id="2304604"/>
    <lineage>
        <taxon>Bacteria</taxon>
        <taxon>Bacillati</taxon>
        <taxon>Cyanobacteriota</taxon>
        <taxon>Adonisia</taxon>
        <taxon>Adonisia turfae</taxon>
    </lineage>
</organism>
<feature type="transmembrane region" description="Helical" evidence="1">
    <location>
        <begin position="388"/>
        <end position="408"/>
    </location>
</feature>
<dbReference type="PANTHER" id="PTHR22576">
    <property type="entry name" value="MUCOSA ASSOCIATED LYMPHOID TISSUE LYMPHOMA TRANSLOCATION PROTEIN 1/PARACASPASE"/>
    <property type="match status" value="1"/>
</dbReference>
<dbReference type="SUPFAM" id="SSF52129">
    <property type="entry name" value="Caspase-like"/>
    <property type="match status" value="1"/>
</dbReference>
<reference evidence="3 4" key="1">
    <citation type="journal article" date="2020" name="Microb. Ecol.">
        <title>Ecogenomics of the Marine Benthic Filamentous Cyanobacterium Adonisia.</title>
        <authorList>
            <person name="Walter J.M."/>
            <person name="Coutinho F.H."/>
            <person name="Leomil L."/>
            <person name="Hargreaves P.I."/>
            <person name="Campeao M.E."/>
            <person name="Vieira V.V."/>
            <person name="Silva B.S."/>
            <person name="Fistarol G.O."/>
            <person name="Salomon P.S."/>
            <person name="Sawabe T."/>
            <person name="Mino S."/>
            <person name="Hosokawa M."/>
            <person name="Miyashita H."/>
            <person name="Maruyama F."/>
            <person name="van Verk M.C."/>
            <person name="Dutilh B.E."/>
            <person name="Thompson C.C."/>
            <person name="Thompson F.L."/>
        </authorList>
    </citation>
    <scope>NUCLEOTIDE SEQUENCE [LARGE SCALE GENOMIC DNA]</scope>
    <source>
        <strain evidence="3 4">CCMR0082</strain>
    </source>
</reference>
<keyword evidence="1" id="KW-0472">Membrane</keyword>